<keyword evidence="3" id="KW-0949">S-adenosyl-L-methionine</keyword>
<name>A0A1G1XRF6_9BACT</name>
<evidence type="ECO:0000313" key="9">
    <source>
        <dbReference type="Proteomes" id="UP000176498"/>
    </source>
</evidence>
<dbReference type="AlphaFoldDB" id="A0A1G1XRF6"/>
<dbReference type="GO" id="GO:0051539">
    <property type="term" value="F:4 iron, 4 sulfur cluster binding"/>
    <property type="evidence" value="ECO:0007669"/>
    <property type="project" value="UniProtKB-KW"/>
</dbReference>
<dbReference type="Pfam" id="PF04055">
    <property type="entry name" value="Radical_SAM"/>
    <property type="match status" value="1"/>
</dbReference>
<evidence type="ECO:0000256" key="2">
    <source>
        <dbReference type="ARBA" id="ARBA00022485"/>
    </source>
</evidence>
<comment type="cofactor">
    <cofactor evidence="1">
        <name>[4Fe-4S] cluster</name>
        <dbReference type="ChEBI" id="CHEBI:49883"/>
    </cofactor>
</comment>
<dbReference type="InterPro" id="IPR007197">
    <property type="entry name" value="rSAM"/>
</dbReference>
<evidence type="ECO:0000256" key="3">
    <source>
        <dbReference type="ARBA" id="ARBA00022691"/>
    </source>
</evidence>
<evidence type="ECO:0000313" key="8">
    <source>
        <dbReference type="EMBL" id="OGY42618.1"/>
    </source>
</evidence>
<evidence type="ECO:0000259" key="7">
    <source>
        <dbReference type="PROSITE" id="PS51918"/>
    </source>
</evidence>
<proteinExistence type="predicted"/>
<dbReference type="Gene3D" id="3.20.20.70">
    <property type="entry name" value="Aldolase class I"/>
    <property type="match status" value="1"/>
</dbReference>
<keyword evidence="5" id="KW-0408">Iron</keyword>
<dbReference type="PANTHER" id="PTHR30352">
    <property type="entry name" value="PYRUVATE FORMATE-LYASE-ACTIVATING ENZYME"/>
    <property type="match status" value="1"/>
</dbReference>
<dbReference type="Proteomes" id="UP000176498">
    <property type="component" value="Unassembled WGS sequence"/>
</dbReference>
<feature type="domain" description="Radical SAM core" evidence="7">
    <location>
        <begin position="13"/>
        <end position="230"/>
    </location>
</feature>
<dbReference type="CDD" id="cd01335">
    <property type="entry name" value="Radical_SAM"/>
    <property type="match status" value="1"/>
</dbReference>
<dbReference type="InterPro" id="IPR058240">
    <property type="entry name" value="rSAM_sf"/>
</dbReference>
<dbReference type="SFLD" id="SFLDG01094">
    <property type="entry name" value="Uncharacterised_Radical_SAM_Su"/>
    <property type="match status" value="1"/>
</dbReference>
<evidence type="ECO:0000256" key="6">
    <source>
        <dbReference type="ARBA" id="ARBA00023014"/>
    </source>
</evidence>
<dbReference type="InterPro" id="IPR012840">
    <property type="entry name" value="NrdG2"/>
</dbReference>
<reference evidence="8 9" key="1">
    <citation type="journal article" date="2016" name="Nat. Commun.">
        <title>Thousands of microbial genomes shed light on interconnected biogeochemical processes in an aquifer system.</title>
        <authorList>
            <person name="Anantharaman K."/>
            <person name="Brown C.T."/>
            <person name="Hug L.A."/>
            <person name="Sharon I."/>
            <person name="Castelle C.J."/>
            <person name="Probst A.J."/>
            <person name="Thomas B.C."/>
            <person name="Singh A."/>
            <person name="Wilkins M.J."/>
            <person name="Karaoz U."/>
            <person name="Brodie E.L."/>
            <person name="Williams K.H."/>
            <person name="Hubbard S.S."/>
            <person name="Banfield J.F."/>
        </authorList>
    </citation>
    <scope>NUCLEOTIDE SEQUENCE [LARGE SCALE GENOMIC DNA]</scope>
</reference>
<keyword evidence="4" id="KW-0479">Metal-binding</keyword>
<gene>
    <name evidence="8" type="ORF">A2Y82_02910</name>
</gene>
<dbReference type="InterPro" id="IPR013785">
    <property type="entry name" value="Aldolase_TIM"/>
</dbReference>
<accession>A0A1G1XRF6</accession>
<dbReference type="PANTHER" id="PTHR30352:SF13">
    <property type="entry name" value="GLYCYL-RADICAL ENZYME ACTIVATING ENZYME YJJW-RELATED"/>
    <property type="match status" value="1"/>
</dbReference>
<dbReference type="NCBIfam" id="TIGR02495">
    <property type="entry name" value="NrdG2"/>
    <property type="match status" value="1"/>
</dbReference>
<dbReference type="GO" id="GO:0046872">
    <property type="term" value="F:metal ion binding"/>
    <property type="evidence" value="ECO:0007669"/>
    <property type="project" value="UniProtKB-KW"/>
</dbReference>
<sequence length="231" mass="26603">MLKIGGLQKMTLLDYPGKIAATIFLAGCNFRCGFCHNPDLVQQKEDKNYITVKEVLDFLIKRRGLLEAVCISGGEPLLNQDLPDFFKKIKALGYLIKLDTNGSNFAVLNDIINNKLVDYIAMDIKCSLDKYPEITRIKFNLNNITESIKLIRQSGLPHEFRTTILPKYHNNLEIEKICQLIPQAEAYYLQNFRNKTTFDSDFNKELVFSEQELLELKAIADQWVKKCAIRF</sequence>
<dbReference type="PROSITE" id="PS51918">
    <property type="entry name" value="RADICAL_SAM"/>
    <property type="match status" value="1"/>
</dbReference>
<dbReference type="SUPFAM" id="SSF102114">
    <property type="entry name" value="Radical SAM enzymes"/>
    <property type="match status" value="1"/>
</dbReference>
<dbReference type="SFLD" id="SFLDS00029">
    <property type="entry name" value="Radical_SAM"/>
    <property type="match status" value="2"/>
</dbReference>
<evidence type="ECO:0000256" key="1">
    <source>
        <dbReference type="ARBA" id="ARBA00001966"/>
    </source>
</evidence>
<dbReference type="EMBL" id="MHHZ01000001">
    <property type="protein sequence ID" value="OGY42618.1"/>
    <property type="molecule type" value="Genomic_DNA"/>
</dbReference>
<dbReference type="InterPro" id="IPR034457">
    <property type="entry name" value="Organic_radical-activating"/>
</dbReference>
<dbReference type="GO" id="GO:0003824">
    <property type="term" value="F:catalytic activity"/>
    <property type="evidence" value="ECO:0007669"/>
    <property type="project" value="InterPro"/>
</dbReference>
<keyword evidence="2" id="KW-0004">4Fe-4S</keyword>
<evidence type="ECO:0000256" key="4">
    <source>
        <dbReference type="ARBA" id="ARBA00022723"/>
    </source>
</evidence>
<protein>
    <submittedName>
        <fullName evidence="8">Anaerobic ribonucleoside-triphosphate reductase activating protein</fullName>
    </submittedName>
</protein>
<evidence type="ECO:0000256" key="5">
    <source>
        <dbReference type="ARBA" id="ARBA00023004"/>
    </source>
</evidence>
<dbReference type="SFLD" id="SFLDG01067">
    <property type="entry name" value="SPASM/twitch_domain_containing"/>
    <property type="match status" value="1"/>
</dbReference>
<keyword evidence="6" id="KW-0411">Iron-sulfur</keyword>
<organism evidence="8 9">
    <name type="scientific">Candidatus Buchananbacteria bacterium RBG_13_36_9</name>
    <dbReference type="NCBI Taxonomy" id="1797530"/>
    <lineage>
        <taxon>Bacteria</taxon>
        <taxon>Candidatus Buchananiibacteriota</taxon>
    </lineage>
</organism>
<comment type="caution">
    <text evidence="8">The sequence shown here is derived from an EMBL/GenBank/DDBJ whole genome shotgun (WGS) entry which is preliminary data.</text>
</comment>